<dbReference type="InterPro" id="IPR017930">
    <property type="entry name" value="Myb_dom"/>
</dbReference>
<dbReference type="SMART" id="SM00717">
    <property type="entry name" value="SANT"/>
    <property type="match status" value="2"/>
</dbReference>
<dbReference type="PROSITE" id="PS51294">
    <property type="entry name" value="HTH_MYB"/>
    <property type="match status" value="2"/>
</dbReference>
<dbReference type="FunFam" id="1.10.10.60:FF:000015">
    <property type="entry name" value="Transcription factor RAX3"/>
    <property type="match status" value="1"/>
</dbReference>
<gene>
    <name evidence="10" type="primary">EVM0005014.1</name>
</gene>
<keyword evidence="5" id="KW-0804">Transcription</keyword>
<dbReference type="CDD" id="cd00167">
    <property type="entry name" value="SANT"/>
    <property type="match status" value="2"/>
</dbReference>
<comment type="subcellular location">
    <subcellularLocation>
        <location evidence="1">Nucleus</location>
    </subcellularLocation>
</comment>
<organism evidence="10">
    <name type="scientific">Melilotus albus</name>
    <name type="common">White sweet clover</name>
    <name type="synonym">Melilotus officinalis subsp. albus</name>
    <dbReference type="NCBI Taxonomy" id="47082"/>
    <lineage>
        <taxon>Eukaryota</taxon>
        <taxon>Viridiplantae</taxon>
        <taxon>Streptophyta</taxon>
        <taxon>Embryophyta</taxon>
        <taxon>Tracheophyta</taxon>
        <taxon>Spermatophyta</taxon>
        <taxon>Magnoliopsida</taxon>
        <taxon>eudicotyledons</taxon>
        <taxon>Gunneridae</taxon>
        <taxon>Pentapetalae</taxon>
        <taxon>rosids</taxon>
        <taxon>fabids</taxon>
        <taxon>Fabales</taxon>
        <taxon>Fabaceae</taxon>
        <taxon>Papilionoideae</taxon>
        <taxon>50 kb inversion clade</taxon>
        <taxon>NPAAA clade</taxon>
        <taxon>Hologalegina</taxon>
        <taxon>IRL clade</taxon>
        <taxon>Trifolieae</taxon>
        <taxon>Melilotus</taxon>
    </lineage>
</organism>
<evidence type="ECO:0000313" key="10">
    <source>
        <dbReference type="EMBL" id="QSD99602.1"/>
    </source>
</evidence>
<dbReference type="InterPro" id="IPR015495">
    <property type="entry name" value="Myb_TF_plants"/>
</dbReference>
<keyword evidence="6" id="KW-0539">Nucleus</keyword>
<dbReference type="EMBL" id="MW302448">
    <property type="protein sequence ID" value="QSD99602.1"/>
    <property type="molecule type" value="Genomic_DNA"/>
</dbReference>
<dbReference type="SUPFAM" id="SSF46689">
    <property type="entry name" value="Homeodomain-like"/>
    <property type="match status" value="1"/>
</dbReference>
<accession>A0A896WCE7</accession>
<feature type="domain" description="Myb-like" evidence="8">
    <location>
        <begin position="64"/>
        <end position="114"/>
    </location>
</feature>
<dbReference type="PANTHER" id="PTHR10641">
    <property type="entry name" value="MYB FAMILY TRANSCRIPTION FACTOR"/>
    <property type="match status" value="1"/>
</dbReference>
<evidence type="ECO:0000256" key="3">
    <source>
        <dbReference type="ARBA" id="ARBA00023015"/>
    </source>
</evidence>
<feature type="compositionally biased region" description="Low complexity" evidence="7">
    <location>
        <begin position="133"/>
        <end position="147"/>
    </location>
</feature>
<evidence type="ECO:0000256" key="6">
    <source>
        <dbReference type="ARBA" id="ARBA00023242"/>
    </source>
</evidence>
<dbReference type="GO" id="GO:1990532">
    <property type="term" value="P:stress response to nickel ion"/>
    <property type="evidence" value="ECO:0007669"/>
    <property type="project" value="UniProtKB-ARBA"/>
</dbReference>
<dbReference type="PROSITE" id="PS50090">
    <property type="entry name" value="MYB_LIKE"/>
    <property type="match status" value="2"/>
</dbReference>
<reference evidence="10" key="1">
    <citation type="journal article" name="Plants (Basel)">
        <title>NAC and MYB Families and Lignin Biosynthesis-Related Members Identification and Expression Analysis in Melilotus albus.</title>
        <authorList>
            <person name="Chen L."/>
            <person name="Wu F."/>
            <person name="Zhang J."/>
        </authorList>
    </citation>
    <scope>NUCLEOTIDE SEQUENCE</scope>
</reference>
<dbReference type="GO" id="GO:0009723">
    <property type="term" value="P:response to ethylene"/>
    <property type="evidence" value="ECO:0007669"/>
    <property type="project" value="UniProtKB-ARBA"/>
</dbReference>
<dbReference type="PANTHER" id="PTHR10641:SF1103">
    <property type="entry name" value="TRANSCRIPTION FACTOR MYB72"/>
    <property type="match status" value="1"/>
</dbReference>
<evidence type="ECO:0000259" key="9">
    <source>
        <dbReference type="PROSITE" id="PS51294"/>
    </source>
</evidence>
<feature type="domain" description="HTH myb-type" evidence="9">
    <location>
        <begin position="64"/>
        <end position="118"/>
    </location>
</feature>
<dbReference type="InterPro" id="IPR009057">
    <property type="entry name" value="Homeodomain-like_sf"/>
</dbReference>
<dbReference type="GO" id="GO:0005634">
    <property type="term" value="C:nucleus"/>
    <property type="evidence" value="ECO:0007669"/>
    <property type="project" value="UniProtKB-SubCell"/>
</dbReference>
<dbReference type="FunFam" id="1.10.10.60:FF:000310">
    <property type="entry name" value="MYB transcription factor"/>
    <property type="match status" value="1"/>
</dbReference>
<evidence type="ECO:0000256" key="5">
    <source>
        <dbReference type="ARBA" id="ARBA00023163"/>
    </source>
</evidence>
<dbReference type="Pfam" id="PF00249">
    <property type="entry name" value="Myb_DNA-binding"/>
    <property type="match status" value="2"/>
</dbReference>
<feature type="region of interest" description="Disordered" evidence="7">
    <location>
        <begin position="126"/>
        <end position="157"/>
    </location>
</feature>
<dbReference type="GO" id="GO:0003677">
    <property type="term" value="F:DNA binding"/>
    <property type="evidence" value="ECO:0007669"/>
    <property type="project" value="UniProtKB-KW"/>
</dbReference>
<dbReference type="AlphaFoldDB" id="A0A896WCE7"/>
<sequence>MGKGRAPCCDKSQVKRGPWSPAEDLKLIAFIQKYGHENWRALPKQAGLQRCGKSCRLRWINYLRPDLKRGNFTAEEEETIIKLHKALGNKWSKIASYLPGRTDNEIKNVWNTHLKKRLVVKKSDSSGDESKLESSITSSSSSESLLSNDVPMKDSEKQVSNNELVIINENPKGSSNSLSSSIESNTILNSSQNVDNKLEQELASLGFYDVDNILEDNLIEIPWESDYDLWNFIDNIGTYQSNVGEESVQGVVEAKNCSHDEFENEFGVVGEIKESNNKDEVLPKNNEVEPEIDPHEAFDFNDIIMQDSELDFGNIQLWPSLPQNGIPKV</sequence>
<dbReference type="GO" id="GO:0010468">
    <property type="term" value="P:regulation of gene expression"/>
    <property type="evidence" value="ECO:0007669"/>
    <property type="project" value="UniProtKB-ARBA"/>
</dbReference>
<dbReference type="GO" id="GO:1990641">
    <property type="term" value="P:response to iron ion starvation"/>
    <property type="evidence" value="ECO:0007669"/>
    <property type="project" value="UniProtKB-ARBA"/>
</dbReference>
<keyword evidence="4" id="KW-0238">DNA-binding</keyword>
<proteinExistence type="predicted"/>
<evidence type="ECO:0000259" key="8">
    <source>
        <dbReference type="PROSITE" id="PS50090"/>
    </source>
</evidence>
<protein>
    <submittedName>
        <fullName evidence="10">MYB family transcription factor</fullName>
    </submittedName>
</protein>
<feature type="domain" description="Myb-like" evidence="8">
    <location>
        <begin position="11"/>
        <end position="63"/>
    </location>
</feature>
<evidence type="ECO:0000256" key="2">
    <source>
        <dbReference type="ARBA" id="ARBA00022737"/>
    </source>
</evidence>
<evidence type="ECO:0000256" key="7">
    <source>
        <dbReference type="SAM" id="MobiDB-lite"/>
    </source>
</evidence>
<keyword evidence="2" id="KW-0677">Repeat</keyword>
<keyword evidence="3" id="KW-0805">Transcription regulation</keyword>
<feature type="domain" description="HTH myb-type" evidence="9">
    <location>
        <begin position="11"/>
        <end position="63"/>
    </location>
</feature>
<name>A0A896WCE7_MELAB</name>
<evidence type="ECO:0000256" key="4">
    <source>
        <dbReference type="ARBA" id="ARBA00023125"/>
    </source>
</evidence>
<evidence type="ECO:0000256" key="1">
    <source>
        <dbReference type="ARBA" id="ARBA00004123"/>
    </source>
</evidence>
<dbReference type="Gene3D" id="1.10.10.60">
    <property type="entry name" value="Homeodomain-like"/>
    <property type="match status" value="2"/>
</dbReference>
<dbReference type="InterPro" id="IPR001005">
    <property type="entry name" value="SANT/Myb"/>
</dbReference>